<keyword evidence="8" id="KW-1185">Reference proteome</keyword>
<evidence type="ECO:0000256" key="1">
    <source>
        <dbReference type="ARBA" id="ARBA00004141"/>
    </source>
</evidence>
<evidence type="ECO:0000256" key="5">
    <source>
        <dbReference type="ARBA" id="ARBA00023136"/>
    </source>
</evidence>
<dbReference type="Proteomes" id="UP001260980">
    <property type="component" value="Unassembled WGS sequence"/>
</dbReference>
<dbReference type="SUPFAM" id="SSF161098">
    <property type="entry name" value="MetI-like"/>
    <property type="match status" value="1"/>
</dbReference>
<keyword evidence="5" id="KW-0472">Membrane</keyword>
<comment type="caution">
    <text evidence="7">The sequence shown here is derived from an EMBL/GenBank/DDBJ whole genome shotgun (WGS) entry which is preliminary data.</text>
</comment>
<dbReference type="Gene3D" id="1.10.3720.10">
    <property type="entry name" value="MetI-like"/>
    <property type="match status" value="1"/>
</dbReference>
<name>A0ABU3RQB9_9BACL</name>
<keyword evidence="2" id="KW-0813">Transport</keyword>
<evidence type="ECO:0000256" key="2">
    <source>
        <dbReference type="ARBA" id="ARBA00022448"/>
    </source>
</evidence>
<keyword evidence="3" id="KW-0812">Transmembrane</keyword>
<evidence type="ECO:0000313" key="8">
    <source>
        <dbReference type="Proteomes" id="UP001260980"/>
    </source>
</evidence>
<sequence>MLLGSMVPLVCKALFTPGGLIAAMSFRLFRVVYLSVLSLRGLGPEYEDAERILGVKSFIVWMRINIPLPFPVILTGATLSFAESVSDFRFASALVPQAHIPLLTYSIFTAL</sequence>
<evidence type="ECO:0000259" key="6">
    <source>
        <dbReference type="PROSITE" id="PS50928"/>
    </source>
</evidence>
<dbReference type="InterPro" id="IPR000515">
    <property type="entry name" value="MetI-like"/>
</dbReference>
<protein>
    <submittedName>
        <fullName evidence="7">ABC transporter permease subunit</fullName>
    </submittedName>
</protein>
<reference evidence="7 8" key="1">
    <citation type="submission" date="2023-10" db="EMBL/GenBank/DDBJ databases">
        <title>Paenibacillus strain PFR10 Genome sequencing and assembly.</title>
        <authorList>
            <person name="Kim I."/>
        </authorList>
    </citation>
    <scope>NUCLEOTIDE SEQUENCE [LARGE SCALE GENOMIC DNA]</scope>
    <source>
        <strain evidence="7 8">PFR10</strain>
    </source>
</reference>
<organism evidence="7 8">
    <name type="scientific">Paenibacillus violae</name>
    <dbReference type="NCBI Taxonomy" id="3077234"/>
    <lineage>
        <taxon>Bacteria</taxon>
        <taxon>Bacillati</taxon>
        <taxon>Bacillota</taxon>
        <taxon>Bacilli</taxon>
        <taxon>Bacillales</taxon>
        <taxon>Paenibacillaceae</taxon>
        <taxon>Paenibacillus</taxon>
    </lineage>
</organism>
<dbReference type="InterPro" id="IPR035906">
    <property type="entry name" value="MetI-like_sf"/>
</dbReference>
<evidence type="ECO:0000256" key="4">
    <source>
        <dbReference type="ARBA" id="ARBA00022989"/>
    </source>
</evidence>
<evidence type="ECO:0000256" key="3">
    <source>
        <dbReference type="ARBA" id="ARBA00022692"/>
    </source>
</evidence>
<dbReference type="EMBL" id="JAWCUD010000024">
    <property type="protein sequence ID" value="MDU0206369.1"/>
    <property type="molecule type" value="Genomic_DNA"/>
</dbReference>
<keyword evidence="4" id="KW-1133">Transmembrane helix</keyword>
<proteinExistence type="predicted"/>
<feature type="domain" description="ABC transmembrane type-1" evidence="6">
    <location>
        <begin position="1"/>
        <end position="111"/>
    </location>
</feature>
<evidence type="ECO:0000313" key="7">
    <source>
        <dbReference type="EMBL" id="MDU0206369.1"/>
    </source>
</evidence>
<dbReference type="PROSITE" id="PS50928">
    <property type="entry name" value="ABC_TM1"/>
    <property type="match status" value="1"/>
</dbReference>
<accession>A0ABU3RQB9</accession>
<comment type="subcellular location">
    <subcellularLocation>
        <location evidence="1">Membrane</location>
        <topology evidence="1">Multi-pass membrane protein</topology>
    </subcellularLocation>
</comment>
<gene>
    <name evidence="7" type="ORF">RQP52_35460</name>
</gene>